<accession>A0ABD5RDV1</accession>
<comment type="caution">
    <text evidence="2">The sequence shown here is derived from an EMBL/GenBank/DDBJ whole genome shotgun (WGS) entry which is preliminary data.</text>
</comment>
<organism evidence="2 3">
    <name type="scientific">Salinirubrum litoreum</name>
    <dbReference type="NCBI Taxonomy" id="1126234"/>
    <lineage>
        <taxon>Archaea</taxon>
        <taxon>Methanobacteriati</taxon>
        <taxon>Methanobacteriota</taxon>
        <taxon>Stenosarchaea group</taxon>
        <taxon>Halobacteria</taxon>
        <taxon>Halobacteriales</taxon>
        <taxon>Haloferacaceae</taxon>
        <taxon>Salinirubrum</taxon>
    </lineage>
</organism>
<dbReference type="EMBL" id="JBHSKX010000002">
    <property type="protein sequence ID" value="MFC5368173.1"/>
    <property type="molecule type" value="Genomic_DNA"/>
</dbReference>
<dbReference type="Pfam" id="PF18545">
    <property type="entry name" value="HalOD1"/>
    <property type="match status" value="1"/>
</dbReference>
<dbReference type="InterPro" id="IPR040624">
    <property type="entry name" value="HalOD1"/>
</dbReference>
<gene>
    <name evidence="2" type="ORF">ACFPJ5_14650</name>
</gene>
<reference evidence="2 3" key="1">
    <citation type="journal article" date="2019" name="Int. J. Syst. Evol. Microbiol.">
        <title>The Global Catalogue of Microorganisms (GCM) 10K type strain sequencing project: providing services to taxonomists for standard genome sequencing and annotation.</title>
        <authorList>
            <consortium name="The Broad Institute Genomics Platform"/>
            <consortium name="The Broad Institute Genome Sequencing Center for Infectious Disease"/>
            <person name="Wu L."/>
            <person name="Ma J."/>
        </authorList>
    </citation>
    <scope>NUCLEOTIDE SEQUENCE [LARGE SCALE GENOMIC DNA]</scope>
    <source>
        <strain evidence="2 3">CGMCC 1.12237</strain>
    </source>
</reference>
<dbReference type="Proteomes" id="UP001596201">
    <property type="component" value="Unassembled WGS sequence"/>
</dbReference>
<evidence type="ECO:0000313" key="3">
    <source>
        <dbReference type="Proteomes" id="UP001596201"/>
    </source>
</evidence>
<keyword evidence="3" id="KW-1185">Reference proteome</keyword>
<name>A0ABD5RDV1_9EURY</name>
<proteinExistence type="predicted"/>
<sequence length="113" mass="12805">MTSEIHDDPLSANDGLRLASQRYYDRASGDELVTTLVSSIADVLDVDPFDSTRMPPLFYYLDPELLESVLFESTPTEIGYDPDKTMIFDYVGLTVAVRNNGWVFVYEPTDRNN</sequence>
<evidence type="ECO:0000313" key="2">
    <source>
        <dbReference type="EMBL" id="MFC5368173.1"/>
    </source>
</evidence>
<evidence type="ECO:0000259" key="1">
    <source>
        <dbReference type="Pfam" id="PF18545"/>
    </source>
</evidence>
<feature type="domain" description="Halobacterial output" evidence="1">
    <location>
        <begin position="30"/>
        <end position="106"/>
    </location>
</feature>
<dbReference type="RefSeq" id="WP_227230412.1">
    <property type="nucleotide sequence ID" value="NZ_JAJCVJ010000002.1"/>
</dbReference>
<protein>
    <submittedName>
        <fullName evidence="2">HalOD1 output domain-containing protein</fullName>
    </submittedName>
</protein>
<dbReference type="AlphaFoldDB" id="A0ABD5RDV1"/>